<protein>
    <submittedName>
        <fullName evidence="4">Triple functional domain protein</fullName>
    </submittedName>
</protein>
<gene>
    <name evidence="4" type="ORF">D915_010105</name>
</gene>
<organism evidence="4 5">
    <name type="scientific">Fasciola hepatica</name>
    <name type="common">Liver fluke</name>
    <dbReference type="NCBI Taxonomy" id="6192"/>
    <lineage>
        <taxon>Eukaryota</taxon>
        <taxon>Metazoa</taxon>
        <taxon>Spiralia</taxon>
        <taxon>Lophotrochozoa</taxon>
        <taxon>Platyhelminthes</taxon>
        <taxon>Trematoda</taxon>
        <taxon>Digenea</taxon>
        <taxon>Plagiorchiida</taxon>
        <taxon>Echinostomata</taxon>
        <taxon>Echinostomatoidea</taxon>
        <taxon>Fasciolidae</taxon>
        <taxon>Fasciola</taxon>
    </lineage>
</organism>
<dbReference type="InterPro" id="IPR036865">
    <property type="entry name" value="CRAL-TRIO_dom_sf"/>
</dbReference>
<keyword evidence="1" id="KW-0344">Guanine-nucleotide releasing factor</keyword>
<dbReference type="PANTHER" id="PTHR22826:SF117">
    <property type="entry name" value="PLECKSTRIN HOMOLOGY DOMAIN-CONTAINING FAMILY G MEMBER 4B-RELATED"/>
    <property type="match status" value="1"/>
</dbReference>
<evidence type="ECO:0000259" key="3">
    <source>
        <dbReference type="Pfam" id="PF13716"/>
    </source>
</evidence>
<dbReference type="Pfam" id="PF13716">
    <property type="entry name" value="CRAL_TRIO_2"/>
    <property type="match status" value="1"/>
</dbReference>
<comment type="caution">
    <text evidence="4">The sequence shown here is derived from an EMBL/GenBank/DDBJ whole genome shotgun (WGS) entry which is preliminary data.</text>
</comment>
<dbReference type="GO" id="GO:0005085">
    <property type="term" value="F:guanyl-nucleotide exchange factor activity"/>
    <property type="evidence" value="ECO:0007669"/>
    <property type="project" value="UniProtKB-KW"/>
</dbReference>
<feature type="region of interest" description="Disordered" evidence="2">
    <location>
        <begin position="26"/>
        <end position="64"/>
    </location>
</feature>
<dbReference type="InterPro" id="IPR051336">
    <property type="entry name" value="RhoGEF_Guanine_NuclExch_SF"/>
</dbReference>
<evidence type="ECO:0000313" key="4">
    <source>
        <dbReference type="EMBL" id="THD18757.1"/>
    </source>
</evidence>
<dbReference type="GO" id="GO:0005737">
    <property type="term" value="C:cytoplasm"/>
    <property type="evidence" value="ECO:0007669"/>
    <property type="project" value="TreeGrafter"/>
</dbReference>
<feature type="region of interest" description="Disordered" evidence="2">
    <location>
        <begin position="394"/>
        <end position="415"/>
    </location>
</feature>
<feature type="domain" description="CRAL-TRIO" evidence="3">
    <location>
        <begin position="175"/>
        <end position="303"/>
    </location>
</feature>
<dbReference type="GO" id="GO:0019898">
    <property type="term" value="C:extrinsic component of membrane"/>
    <property type="evidence" value="ECO:0007669"/>
    <property type="project" value="TreeGrafter"/>
</dbReference>
<accession>A0A2H1BV06</accession>
<dbReference type="Proteomes" id="UP000230066">
    <property type="component" value="Unassembled WGS sequence"/>
</dbReference>
<feature type="region of interest" description="Disordered" evidence="2">
    <location>
        <begin position="120"/>
        <end position="145"/>
    </location>
</feature>
<dbReference type="InterPro" id="IPR001251">
    <property type="entry name" value="CRAL-TRIO_dom"/>
</dbReference>
<sequence>MDYSNNSLDPEVLEFYCPNRSKNVRCHTHHHAHQHQGQRGHPQQGGPSHAPHSAYKPGYGPTATHHTVSATAIADASKPFCASGPQAVSGPEHFHHHVQRYRSSVSPVQTISSACSSSASTLTSSSGICRTGPGSGAGGSSHSGQKSVTSLRAIDLLKLLREKIALLPGGRSRQGGPILCFPSNSRADEILFDDLCMLVLYLTFLPEERVKKLGFTVIVDMRNGTTWHSVKPILKVVEQCIGTNVAMAYIIKPDRLFEKHKANMAIGKFSYEIQLVSLETLFREVDPSQLTAELEGSLPYHHEEWIQIRCRLEEFFVSAHDMSDKFGQLFCFLERRSELCTVVEAKRALEEHRSIRLKIVQAPVSALEAEADRLITWLRYGMAAANSSSSVSAASGSSGAPSLPTGTGTASSGTGSGGGASFLATSWVSMNPDFQQVGFLFPVSLRGSHLI</sequence>
<dbReference type="CDD" id="cd00170">
    <property type="entry name" value="SEC14"/>
    <property type="match status" value="1"/>
</dbReference>
<name>A0A2H1BV06_FASHE</name>
<dbReference type="EMBL" id="JXXN02008732">
    <property type="protein sequence ID" value="THD18757.1"/>
    <property type="molecule type" value="Genomic_DNA"/>
</dbReference>
<evidence type="ECO:0000256" key="1">
    <source>
        <dbReference type="ARBA" id="ARBA00022658"/>
    </source>
</evidence>
<dbReference type="Gene3D" id="3.40.525.10">
    <property type="entry name" value="CRAL-TRIO lipid binding domain"/>
    <property type="match status" value="1"/>
</dbReference>
<dbReference type="PANTHER" id="PTHR22826">
    <property type="entry name" value="RHO GUANINE EXCHANGE FACTOR-RELATED"/>
    <property type="match status" value="1"/>
</dbReference>
<feature type="compositionally biased region" description="Low complexity" evidence="2">
    <location>
        <begin position="394"/>
        <end position="413"/>
    </location>
</feature>
<evidence type="ECO:0000313" key="5">
    <source>
        <dbReference type="Proteomes" id="UP000230066"/>
    </source>
</evidence>
<dbReference type="GO" id="GO:0005886">
    <property type="term" value="C:plasma membrane"/>
    <property type="evidence" value="ECO:0007669"/>
    <property type="project" value="TreeGrafter"/>
</dbReference>
<reference evidence="4" key="1">
    <citation type="submission" date="2019-03" db="EMBL/GenBank/DDBJ databases">
        <title>Improved annotation for the trematode Fasciola hepatica.</title>
        <authorList>
            <person name="Choi Y.-J."/>
            <person name="Martin J."/>
            <person name="Mitreva M."/>
        </authorList>
    </citation>
    <scope>NUCLEOTIDE SEQUENCE [LARGE SCALE GENOMIC DNA]</scope>
</reference>
<dbReference type="GO" id="GO:0007411">
    <property type="term" value="P:axon guidance"/>
    <property type="evidence" value="ECO:0007669"/>
    <property type="project" value="TreeGrafter"/>
</dbReference>
<dbReference type="AlphaFoldDB" id="A0A2H1BV06"/>
<feature type="compositionally biased region" description="Basic residues" evidence="2">
    <location>
        <begin position="26"/>
        <end position="38"/>
    </location>
</feature>
<evidence type="ECO:0000256" key="2">
    <source>
        <dbReference type="SAM" id="MobiDB-lite"/>
    </source>
</evidence>
<keyword evidence="5" id="KW-1185">Reference proteome</keyword>
<proteinExistence type="predicted"/>